<evidence type="ECO:0000313" key="4">
    <source>
        <dbReference type="Proteomes" id="UP000515159"/>
    </source>
</evidence>
<dbReference type="Pfam" id="PF03629">
    <property type="entry name" value="SASA"/>
    <property type="match status" value="1"/>
</dbReference>
<feature type="domain" description="Sialate O-acetylesterase" evidence="3">
    <location>
        <begin position="115"/>
        <end position="363"/>
    </location>
</feature>
<organism evidence="4 5">
    <name type="scientific">Geotrypetes seraphini</name>
    <name type="common">Gaboon caecilian</name>
    <name type="synonym">Caecilia seraphini</name>
    <dbReference type="NCBI Taxonomy" id="260995"/>
    <lineage>
        <taxon>Eukaryota</taxon>
        <taxon>Metazoa</taxon>
        <taxon>Chordata</taxon>
        <taxon>Craniata</taxon>
        <taxon>Vertebrata</taxon>
        <taxon>Euteleostomi</taxon>
        <taxon>Amphibia</taxon>
        <taxon>Gymnophiona</taxon>
        <taxon>Geotrypetes</taxon>
    </lineage>
</organism>
<protein>
    <submittedName>
        <fullName evidence="5">Sialate O-acetylesterase</fullName>
    </submittedName>
</protein>
<feature type="chain" id="PRO_5028252971" evidence="2">
    <location>
        <begin position="21"/>
        <end position="519"/>
    </location>
</feature>
<dbReference type="InParanoid" id="A0A6P8NY81"/>
<dbReference type="GO" id="GO:0001681">
    <property type="term" value="F:sialate O-acetylesterase activity"/>
    <property type="evidence" value="ECO:0007669"/>
    <property type="project" value="InterPro"/>
</dbReference>
<dbReference type="GO" id="GO:0005975">
    <property type="term" value="P:carbohydrate metabolic process"/>
    <property type="evidence" value="ECO:0007669"/>
    <property type="project" value="TreeGrafter"/>
</dbReference>
<feature type="signal peptide" evidence="2">
    <location>
        <begin position="1"/>
        <end position="20"/>
    </location>
</feature>
<dbReference type="PANTHER" id="PTHR22901:SF0">
    <property type="entry name" value="SIALATE O-ACETYLESTERASE"/>
    <property type="match status" value="1"/>
</dbReference>
<dbReference type="GeneID" id="117347232"/>
<name>A0A6P8NY81_GEOSA</name>
<keyword evidence="4" id="KW-1185">Reference proteome</keyword>
<keyword evidence="2" id="KW-0732">Signal</keyword>
<dbReference type="InterPro" id="IPR005181">
    <property type="entry name" value="SASA"/>
</dbReference>
<dbReference type="RefSeq" id="XP_033773760.1">
    <property type="nucleotide sequence ID" value="XM_033917869.1"/>
</dbReference>
<keyword evidence="1" id="KW-0378">Hydrolase</keyword>
<sequence length="519" mass="59192">MAGWFLLWSLLLAFACMADAEFCLASYFADHMVLQKEPAQAMIWGHGDVGAFVKVTIFQGSNIISWKIGQVEGDTGTWNIILSPMNPGGPYKIVAEQYFRREVKNVTLQDVLFGDVWLCGGQSNMEMTVLQVMNAKKELSEVELYPRIRVFTASLVQAEAELEDLAKIDLQWSVPTAENIGHGNFTYFSAVCWIFGRYLYDRLQYPIGLVESCWGGTPIEAWSSSRALEMCGLSNTYNSYLFDILTYGPTDYSVLWNAMIHPLLKMTIKGAIWYQGEANVQLHNDLYNCTFPAMIEDWRRAFHEGSQGQTDENFPFGFVQLSTYRREETSDCYPQMRWHQTDDYGYVPNPKMKNTFMAVAMDLCDENSPYDSIHPRYKREVARRLSLGARAIAYGEKDVIFQGPFPKKITIMKTDASIKITYDQKLLQNLVNTTIFEVCCSSQLNKVGFNATEWLPTAIISKTPYSVTVSFNGLCKGQITGLRYAWKDWPCEYKNCPIYNSEALLPAPPFTFHFHITLH</sequence>
<evidence type="ECO:0000256" key="2">
    <source>
        <dbReference type="SAM" id="SignalP"/>
    </source>
</evidence>
<dbReference type="InterPro" id="IPR036514">
    <property type="entry name" value="SGNH_hydro_sf"/>
</dbReference>
<dbReference type="Gene3D" id="3.40.50.1110">
    <property type="entry name" value="SGNH hydrolase"/>
    <property type="match status" value="1"/>
</dbReference>
<dbReference type="FunCoup" id="A0A6P8NY81">
    <property type="interactions" value="177"/>
</dbReference>
<gene>
    <name evidence="5" type="primary">SIAE</name>
</gene>
<dbReference type="SUPFAM" id="SSF52266">
    <property type="entry name" value="SGNH hydrolase"/>
    <property type="match status" value="1"/>
</dbReference>
<dbReference type="AlphaFoldDB" id="A0A6P8NY81"/>
<dbReference type="OrthoDB" id="42638at2759"/>
<reference evidence="5" key="1">
    <citation type="submission" date="2025-08" db="UniProtKB">
        <authorList>
            <consortium name="RefSeq"/>
        </authorList>
    </citation>
    <scope>IDENTIFICATION</scope>
</reference>
<evidence type="ECO:0000259" key="3">
    <source>
        <dbReference type="Pfam" id="PF03629"/>
    </source>
</evidence>
<dbReference type="InterPro" id="IPR039329">
    <property type="entry name" value="SIAE"/>
</dbReference>
<dbReference type="KEGG" id="gsh:117347232"/>
<dbReference type="CTD" id="54414"/>
<evidence type="ECO:0000313" key="5">
    <source>
        <dbReference type="RefSeq" id="XP_033773760.1"/>
    </source>
</evidence>
<dbReference type="PANTHER" id="PTHR22901">
    <property type="entry name" value="SIALATE O-ACETYLESTERASE"/>
    <property type="match status" value="1"/>
</dbReference>
<accession>A0A6P8NY81</accession>
<dbReference type="Proteomes" id="UP000515159">
    <property type="component" value="Chromosome 13"/>
</dbReference>
<proteinExistence type="predicted"/>
<evidence type="ECO:0000256" key="1">
    <source>
        <dbReference type="ARBA" id="ARBA00022801"/>
    </source>
</evidence>